<dbReference type="Gene3D" id="3.90.550.10">
    <property type="entry name" value="Spore Coat Polysaccharide Biosynthesis Protein SpsA, Chain A"/>
    <property type="match status" value="1"/>
</dbReference>
<feature type="non-terminal residue" evidence="2">
    <location>
        <position position="1"/>
    </location>
</feature>
<dbReference type="SUPFAM" id="SSF53448">
    <property type="entry name" value="Nucleotide-diphospho-sugar transferases"/>
    <property type="match status" value="1"/>
</dbReference>
<name>A0A383CHY1_9ZZZZ</name>
<feature type="non-terminal residue" evidence="2">
    <location>
        <position position="240"/>
    </location>
</feature>
<dbReference type="Pfam" id="PF00535">
    <property type="entry name" value="Glycos_transf_2"/>
    <property type="match status" value="1"/>
</dbReference>
<accession>A0A383CHY1</accession>
<dbReference type="PANTHER" id="PTHR43630:SF2">
    <property type="entry name" value="GLYCOSYLTRANSFERASE"/>
    <property type="match status" value="1"/>
</dbReference>
<proteinExistence type="predicted"/>
<dbReference type="CDD" id="cd02511">
    <property type="entry name" value="Beta4Glucosyltransferase"/>
    <property type="match status" value="1"/>
</dbReference>
<organism evidence="2">
    <name type="scientific">marine metagenome</name>
    <dbReference type="NCBI Taxonomy" id="408172"/>
    <lineage>
        <taxon>unclassified sequences</taxon>
        <taxon>metagenomes</taxon>
        <taxon>ecological metagenomes</taxon>
    </lineage>
</organism>
<dbReference type="InterPro" id="IPR001173">
    <property type="entry name" value="Glyco_trans_2-like"/>
</dbReference>
<dbReference type="InterPro" id="IPR029044">
    <property type="entry name" value="Nucleotide-diphossugar_trans"/>
</dbReference>
<gene>
    <name evidence="2" type="ORF">METZ01_LOCUS484615</name>
</gene>
<reference evidence="2" key="1">
    <citation type="submission" date="2018-05" db="EMBL/GenBank/DDBJ databases">
        <authorList>
            <person name="Lanie J.A."/>
            <person name="Ng W.-L."/>
            <person name="Kazmierczak K.M."/>
            <person name="Andrzejewski T.M."/>
            <person name="Davidsen T.M."/>
            <person name="Wayne K.J."/>
            <person name="Tettelin H."/>
            <person name="Glass J.I."/>
            <person name="Rusch D."/>
            <person name="Podicherti R."/>
            <person name="Tsui H.-C.T."/>
            <person name="Winkler M.E."/>
        </authorList>
    </citation>
    <scope>NUCLEOTIDE SEQUENCE</scope>
</reference>
<evidence type="ECO:0000313" key="2">
    <source>
        <dbReference type="EMBL" id="SVE31761.1"/>
    </source>
</evidence>
<dbReference type="PANTHER" id="PTHR43630">
    <property type="entry name" value="POLY-BETA-1,6-N-ACETYL-D-GLUCOSAMINE SYNTHASE"/>
    <property type="match status" value="1"/>
</dbReference>
<evidence type="ECO:0000259" key="1">
    <source>
        <dbReference type="Pfam" id="PF00535"/>
    </source>
</evidence>
<sequence length="240" mass="26939">QAMNNLGSHFMKSGDFEAALRKFENAKAIAPNIPTIDENIRKVGISMSSGKTKSESGRLTLCMIAKNEEDRLGGCLESVQGLVDEIVVVDTGSDDRTVEIAESFGAKMGYFPWNDNFSDARNESLKLATGDWIIWLDPDDLLPKEMHEPIREAMRQGLGMKRAYFWVLDDQGYEPVTCLQLRLFPNLEGVRFSQPIHEQLTPSLIELGVVCEPTDIRVVHTGYTTPEVVRAKQDRYLVIC</sequence>
<protein>
    <recommendedName>
        <fullName evidence="1">Glycosyltransferase 2-like domain-containing protein</fullName>
    </recommendedName>
</protein>
<feature type="domain" description="Glycosyltransferase 2-like" evidence="1">
    <location>
        <begin position="61"/>
        <end position="156"/>
    </location>
</feature>
<dbReference type="AlphaFoldDB" id="A0A383CHY1"/>
<dbReference type="EMBL" id="UINC01208961">
    <property type="protein sequence ID" value="SVE31761.1"/>
    <property type="molecule type" value="Genomic_DNA"/>
</dbReference>